<dbReference type="GO" id="GO:0046872">
    <property type="term" value="F:metal ion binding"/>
    <property type="evidence" value="ECO:0007669"/>
    <property type="project" value="InterPro"/>
</dbReference>
<dbReference type="InterPro" id="IPR003759">
    <property type="entry name" value="Cbl-bd_cap"/>
</dbReference>
<evidence type="ECO:0000313" key="7">
    <source>
        <dbReference type="Proteomes" id="UP000198984"/>
    </source>
</evidence>
<evidence type="ECO:0000256" key="1">
    <source>
        <dbReference type="ARBA" id="ARBA00022491"/>
    </source>
</evidence>
<evidence type="ECO:0000256" key="2">
    <source>
        <dbReference type="ARBA" id="ARBA00023015"/>
    </source>
</evidence>
<dbReference type="GO" id="GO:0003700">
    <property type="term" value="F:DNA-binding transcription factor activity"/>
    <property type="evidence" value="ECO:0007669"/>
    <property type="project" value="InterPro"/>
</dbReference>
<evidence type="ECO:0000313" key="6">
    <source>
        <dbReference type="EMBL" id="SEM03449.1"/>
    </source>
</evidence>
<dbReference type="RefSeq" id="WP_238386580.1">
    <property type="nucleotide sequence ID" value="NZ_FOBB01000003.1"/>
</dbReference>
<dbReference type="CDD" id="cd01104">
    <property type="entry name" value="HTH_MlrA-CarA"/>
    <property type="match status" value="1"/>
</dbReference>
<evidence type="ECO:0000256" key="4">
    <source>
        <dbReference type="ARBA" id="ARBA00023163"/>
    </source>
</evidence>
<feature type="domain" description="HTH merR-type" evidence="5">
    <location>
        <begin position="9"/>
        <end position="78"/>
    </location>
</feature>
<dbReference type="AlphaFoldDB" id="A0A1H7V319"/>
<dbReference type="Gene3D" id="1.10.1660.10">
    <property type="match status" value="1"/>
</dbReference>
<dbReference type="Gene3D" id="1.10.1240.10">
    <property type="entry name" value="Methionine synthase domain"/>
    <property type="match status" value="1"/>
</dbReference>
<organism evidence="6 7">
    <name type="scientific">Chitinophaga rupis</name>
    <dbReference type="NCBI Taxonomy" id="573321"/>
    <lineage>
        <taxon>Bacteria</taxon>
        <taxon>Pseudomonadati</taxon>
        <taxon>Bacteroidota</taxon>
        <taxon>Chitinophagia</taxon>
        <taxon>Chitinophagales</taxon>
        <taxon>Chitinophagaceae</taxon>
        <taxon>Chitinophaga</taxon>
    </lineage>
</organism>
<name>A0A1H7V319_9BACT</name>
<proteinExistence type="predicted"/>
<dbReference type="SUPFAM" id="SSF52242">
    <property type="entry name" value="Cobalamin (vitamin B12)-binding domain"/>
    <property type="match status" value="1"/>
</dbReference>
<dbReference type="PANTHER" id="PTHR30204">
    <property type="entry name" value="REDOX-CYCLING DRUG-SENSING TRANSCRIPTIONAL ACTIVATOR SOXR"/>
    <property type="match status" value="1"/>
</dbReference>
<dbReference type="GO" id="GO:0031419">
    <property type="term" value="F:cobalamin binding"/>
    <property type="evidence" value="ECO:0007669"/>
    <property type="project" value="InterPro"/>
</dbReference>
<dbReference type="PROSITE" id="PS50937">
    <property type="entry name" value="HTH_MERR_2"/>
    <property type="match status" value="1"/>
</dbReference>
<sequence length="296" mass="33923">MLRMQSTGKYSIRDLERLSGVKAHTIRIWEKRYGIIKPERTDTNIRYYSNDDLRHLLNISVLNNHGYKISAISEMSEGEIARRLSDLQVVKQDKDNYQENLLLSMIELNEAQFNKTFHSAIMNRGFEKTVVSIIFPFFERIGLMWQTGTINPAQEHFISNIIRQKIIAATDALNVIPAANAQTVLLFLPEGELHELGLLFYNYAFRARGYKAIYLGQSVPLESLQRITGICRPDLVVTAMINATQRKDYEHFTRLLAKAFPGKKIFYTGLVPSSAGIELPKHAYRVADLIAFLRLK</sequence>
<dbReference type="SMART" id="SM00422">
    <property type="entry name" value="HTH_MERR"/>
    <property type="match status" value="1"/>
</dbReference>
<dbReference type="SUPFAM" id="SSF46955">
    <property type="entry name" value="Putative DNA-binding domain"/>
    <property type="match status" value="1"/>
</dbReference>
<keyword evidence="3 6" id="KW-0238">DNA-binding</keyword>
<protein>
    <submittedName>
        <fullName evidence="6">DNA-binding transcriptional regulator, MerR family</fullName>
    </submittedName>
</protein>
<dbReference type="InterPro" id="IPR009061">
    <property type="entry name" value="DNA-bd_dom_put_sf"/>
</dbReference>
<dbReference type="EMBL" id="FOBB01000003">
    <property type="protein sequence ID" value="SEM03449.1"/>
    <property type="molecule type" value="Genomic_DNA"/>
</dbReference>
<keyword evidence="7" id="KW-1185">Reference proteome</keyword>
<dbReference type="Pfam" id="PF13411">
    <property type="entry name" value="MerR_1"/>
    <property type="match status" value="1"/>
</dbReference>
<evidence type="ECO:0000256" key="3">
    <source>
        <dbReference type="ARBA" id="ARBA00023125"/>
    </source>
</evidence>
<gene>
    <name evidence="6" type="ORF">SAMN04488505_103194</name>
</gene>
<keyword evidence="2" id="KW-0805">Transcription regulation</keyword>
<dbReference type="InterPro" id="IPR036594">
    <property type="entry name" value="Meth_synthase_dom"/>
</dbReference>
<dbReference type="GO" id="GO:0003677">
    <property type="term" value="F:DNA binding"/>
    <property type="evidence" value="ECO:0007669"/>
    <property type="project" value="UniProtKB-KW"/>
</dbReference>
<dbReference type="Pfam" id="PF02607">
    <property type="entry name" value="B12-binding_2"/>
    <property type="match status" value="1"/>
</dbReference>
<dbReference type="InterPro" id="IPR000551">
    <property type="entry name" value="MerR-type_HTH_dom"/>
</dbReference>
<keyword evidence="4" id="KW-0804">Transcription</keyword>
<dbReference type="PANTHER" id="PTHR30204:SF69">
    <property type="entry name" value="MERR-FAMILY TRANSCRIPTIONAL REGULATOR"/>
    <property type="match status" value="1"/>
</dbReference>
<dbReference type="Proteomes" id="UP000198984">
    <property type="component" value="Unassembled WGS sequence"/>
</dbReference>
<reference evidence="6 7" key="1">
    <citation type="submission" date="2016-10" db="EMBL/GenBank/DDBJ databases">
        <authorList>
            <person name="de Groot N.N."/>
        </authorList>
    </citation>
    <scope>NUCLEOTIDE SEQUENCE [LARGE SCALE GENOMIC DNA]</scope>
    <source>
        <strain evidence="6 7">DSM 21039</strain>
    </source>
</reference>
<accession>A0A1H7V319</accession>
<dbReference type="Gene3D" id="3.40.50.280">
    <property type="entry name" value="Cobalamin-binding domain"/>
    <property type="match status" value="1"/>
</dbReference>
<dbReference type="InterPro" id="IPR036724">
    <property type="entry name" value="Cobalamin-bd_sf"/>
</dbReference>
<keyword evidence="1" id="KW-0678">Repressor</keyword>
<dbReference type="InterPro" id="IPR047057">
    <property type="entry name" value="MerR_fam"/>
</dbReference>
<dbReference type="STRING" id="573321.SAMN04488505_103194"/>
<evidence type="ECO:0000259" key="5">
    <source>
        <dbReference type="PROSITE" id="PS50937"/>
    </source>
</evidence>